<gene>
    <name evidence="1" type="ORF">LOK49_LG12G01740</name>
</gene>
<evidence type="ECO:0000313" key="2">
    <source>
        <dbReference type="Proteomes" id="UP001060215"/>
    </source>
</evidence>
<comment type="caution">
    <text evidence="1">The sequence shown here is derived from an EMBL/GenBank/DDBJ whole genome shotgun (WGS) entry which is preliminary data.</text>
</comment>
<name>A0ACC0FP77_9ERIC</name>
<organism evidence="1 2">
    <name type="scientific">Camellia lanceoleosa</name>
    <dbReference type="NCBI Taxonomy" id="1840588"/>
    <lineage>
        <taxon>Eukaryota</taxon>
        <taxon>Viridiplantae</taxon>
        <taxon>Streptophyta</taxon>
        <taxon>Embryophyta</taxon>
        <taxon>Tracheophyta</taxon>
        <taxon>Spermatophyta</taxon>
        <taxon>Magnoliopsida</taxon>
        <taxon>eudicotyledons</taxon>
        <taxon>Gunneridae</taxon>
        <taxon>Pentapetalae</taxon>
        <taxon>asterids</taxon>
        <taxon>Ericales</taxon>
        <taxon>Theaceae</taxon>
        <taxon>Camellia</taxon>
    </lineage>
</organism>
<sequence>MVKRRCPNNKRSGSQATTSVDPTKSLNLAVAHTLISDSLATRSMKNLSNRIRSSITSTETAPQGQRSSLLVKTSLVLTQRGQSSLKEGRIETYFLCFVQGDIKGKLE</sequence>
<protein>
    <submittedName>
        <fullName evidence="1">Uncharacterized protein</fullName>
    </submittedName>
</protein>
<dbReference type="EMBL" id="CM045770">
    <property type="protein sequence ID" value="KAI7990408.1"/>
    <property type="molecule type" value="Genomic_DNA"/>
</dbReference>
<evidence type="ECO:0000313" key="1">
    <source>
        <dbReference type="EMBL" id="KAI7990408.1"/>
    </source>
</evidence>
<accession>A0ACC0FP77</accession>
<dbReference type="Proteomes" id="UP001060215">
    <property type="component" value="Chromosome 13"/>
</dbReference>
<reference evidence="1 2" key="1">
    <citation type="journal article" date="2022" name="Plant J.">
        <title>Chromosome-level genome of Camellia lanceoleosa provides a valuable resource for understanding genome evolution and self-incompatibility.</title>
        <authorList>
            <person name="Gong W."/>
            <person name="Xiao S."/>
            <person name="Wang L."/>
            <person name="Liao Z."/>
            <person name="Chang Y."/>
            <person name="Mo W."/>
            <person name="Hu G."/>
            <person name="Li W."/>
            <person name="Zhao G."/>
            <person name="Zhu H."/>
            <person name="Hu X."/>
            <person name="Ji K."/>
            <person name="Xiang X."/>
            <person name="Song Q."/>
            <person name="Yuan D."/>
            <person name="Jin S."/>
            <person name="Zhang L."/>
        </authorList>
    </citation>
    <scope>NUCLEOTIDE SEQUENCE [LARGE SCALE GENOMIC DNA]</scope>
    <source>
        <strain evidence="1">SQ_2022a</strain>
    </source>
</reference>
<proteinExistence type="predicted"/>
<keyword evidence="2" id="KW-1185">Reference proteome</keyword>